<keyword evidence="1 4" id="KW-0963">Cytoplasm</keyword>
<evidence type="ECO:0000256" key="5">
    <source>
        <dbReference type="SAM" id="MobiDB-lite"/>
    </source>
</evidence>
<dbReference type="HAMAP" id="MF_03009">
    <property type="entry name" value="eIF3j"/>
    <property type="match status" value="1"/>
</dbReference>
<feature type="region of interest" description="Disordered" evidence="5">
    <location>
        <begin position="25"/>
        <end position="87"/>
    </location>
</feature>
<keyword evidence="3 4" id="KW-0648">Protein biosynthesis</keyword>
<dbReference type="Proteomes" id="UP000789390">
    <property type="component" value="Unassembled WGS sequence"/>
</dbReference>
<proteinExistence type="inferred from homology"/>
<feature type="compositionally biased region" description="Basic and acidic residues" evidence="5">
    <location>
        <begin position="68"/>
        <end position="87"/>
    </location>
</feature>
<dbReference type="GO" id="GO:0003743">
    <property type="term" value="F:translation initiation factor activity"/>
    <property type="evidence" value="ECO:0007669"/>
    <property type="project" value="UniProtKB-UniRule"/>
</dbReference>
<dbReference type="OrthoDB" id="20381at2759"/>
<protein>
    <recommendedName>
        <fullName evidence="4">Eukaryotic translation initiation factor 3 subunit J</fullName>
        <shortName evidence="4">eIF3j</shortName>
    </recommendedName>
</protein>
<dbReference type="PANTHER" id="PTHR21681">
    <property type="entry name" value="EUKARYOTIC TRANSLATION INITIATION FACTOR 3 SUBUNIT J"/>
    <property type="match status" value="1"/>
</dbReference>
<feature type="region of interest" description="Disordered" evidence="5">
    <location>
        <begin position="1"/>
        <end position="20"/>
    </location>
</feature>
<evidence type="ECO:0000256" key="1">
    <source>
        <dbReference type="ARBA" id="ARBA00022490"/>
    </source>
</evidence>
<sequence length="244" mass="27431">MEAEADWDAEDFEPSVPVPVTATAIVSDKWEGEDEDEPVKDSWEDEETENKPAEVKAAPTATKKKSSKRLEEKIAEKERKSREEAEARKMLQEANMTPEERIAEKLRRQKLVEESDFEMAKETFGITGSLPTEGSIDEANPSSKEEFVEFKNNLVKKLQSLSTKACYNDFIEDFIKDVCIGLEVEVLKKVSLTSKSLHEEKLKMVKAATKGGKKGKTKVALKMDKGMVDNFGDDFGGGDYDDFM</sequence>
<evidence type="ECO:0000256" key="4">
    <source>
        <dbReference type="HAMAP-Rule" id="MF_03009"/>
    </source>
</evidence>
<comment type="subunit">
    <text evidence="4">Component of the eukaryotic translation initiation factor 3 (eIF-3) complex.</text>
</comment>
<keyword evidence="2 4" id="KW-0396">Initiation factor</keyword>
<dbReference type="GO" id="GO:0033290">
    <property type="term" value="C:eukaryotic 48S preinitiation complex"/>
    <property type="evidence" value="ECO:0007669"/>
    <property type="project" value="UniProtKB-UniRule"/>
</dbReference>
<gene>
    <name evidence="6" type="ORF">DGAL_LOCUS12223</name>
</gene>
<comment type="subcellular location">
    <subcellularLocation>
        <location evidence="4">Cytoplasm</location>
    </subcellularLocation>
</comment>
<feature type="compositionally biased region" description="Acidic residues" evidence="5">
    <location>
        <begin position="1"/>
        <end position="13"/>
    </location>
</feature>
<dbReference type="Gene3D" id="1.10.246.60">
    <property type="entry name" value="Eukaryotic translation initiation factor 3 like domains"/>
    <property type="match status" value="1"/>
</dbReference>
<comment type="function">
    <text evidence="4">Component of the eukaryotic translation initiation factor 3 (eIF-3) complex, which is involved in protein synthesis of a specialized repertoire of mRNAs and, together with other initiation factors, stimulates binding of mRNA and methionyl-tRNAi to the 40S ribosome. The eIF-3 complex specifically targets and initiates translation of a subset of mRNAs involved in cell proliferation.</text>
</comment>
<dbReference type="GO" id="GO:0005852">
    <property type="term" value="C:eukaryotic translation initiation factor 3 complex"/>
    <property type="evidence" value="ECO:0007669"/>
    <property type="project" value="UniProtKB-UniRule"/>
</dbReference>
<evidence type="ECO:0000256" key="2">
    <source>
        <dbReference type="ARBA" id="ARBA00022540"/>
    </source>
</evidence>
<evidence type="ECO:0000256" key="3">
    <source>
        <dbReference type="ARBA" id="ARBA00022917"/>
    </source>
</evidence>
<dbReference type="GO" id="GO:0001732">
    <property type="term" value="P:formation of cytoplasmic translation initiation complex"/>
    <property type="evidence" value="ECO:0007669"/>
    <property type="project" value="UniProtKB-UniRule"/>
</dbReference>
<evidence type="ECO:0000313" key="6">
    <source>
        <dbReference type="EMBL" id="CAH0108818.1"/>
    </source>
</evidence>
<dbReference type="EMBL" id="CAKKLH010000288">
    <property type="protein sequence ID" value="CAH0108818.1"/>
    <property type="molecule type" value="Genomic_DNA"/>
</dbReference>
<organism evidence="6 7">
    <name type="scientific">Daphnia galeata</name>
    <dbReference type="NCBI Taxonomy" id="27404"/>
    <lineage>
        <taxon>Eukaryota</taxon>
        <taxon>Metazoa</taxon>
        <taxon>Ecdysozoa</taxon>
        <taxon>Arthropoda</taxon>
        <taxon>Crustacea</taxon>
        <taxon>Branchiopoda</taxon>
        <taxon>Diplostraca</taxon>
        <taxon>Cladocera</taxon>
        <taxon>Anomopoda</taxon>
        <taxon>Daphniidae</taxon>
        <taxon>Daphnia</taxon>
    </lineage>
</organism>
<accession>A0A8J2RUR8</accession>
<dbReference type="PANTHER" id="PTHR21681:SF0">
    <property type="entry name" value="EUKARYOTIC TRANSLATION INITIATION FACTOR 3 SUBUNIT J"/>
    <property type="match status" value="1"/>
</dbReference>
<dbReference type="AlphaFoldDB" id="A0A8J2RUR8"/>
<comment type="caution">
    <text evidence="6">The sequence shown here is derived from an EMBL/GenBank/DDBJ whole genome shotgun (WGS) entry which is preliminary data.</text>
</comment>
<dbReference type="InterPro" id="IPR013906">
    <property type="entry name" value="eIF3j"/>
</dbReference>
<reference evidence="6" key="1">
    <citation type="submission" date="2021-11" db="EMBL/GenBank/DDBJ databases">
        <authorList>
            <person name="Schell T."/>
        </authorList>
    </citation>
    <scope>NUCLEOTIDE SEQUENCE</scope>
    <source>
        <strain evidence="6">M5</strain>
    </source>
</reference>
<dbReference type="Pfam" id="PF08597">
    <property type="entry name" value="eIF3_subunit"/>
    <property type="match status" value="1"/>
</dbReference>
<name>A0A8J2RUR8_9CRUS</name>
<feature type="compositionally biased region" description="Acidic residues" evidence="5">
    <location>
        <begin position="31"/>
        <end position="48"/>
    </location>
</feature>
<comment type="similarity">
    <text evidence="4">Belongs to the eIF-3 subunit J family.</text>
</comment>
<dbReference type="GO" id="GO:0016282">
    <property type="term" value="C:eukaryotic 43S preinitiation complex"/>
    <property type="evidence" value="ECO:0007669"/>
    <property type="project" value="UniProtKB-UniRule"/>
</dbReference>
<dbReference type="InterPro" id="IPR023194">
    <property type="entry name" value="eIF3-like_dom_sf"/>
</dbReference>
<evidence type="ECO:0000313" key="7">
    <source>
        <dbReference type="Proteomes" id="UP000789390"/>
    </source>
</evidence>
<keyword evidence="7" id="KW-1185">Reference proteome</keyword>